<reference evidence="2" key="2">
    <citation type="submission" date="2021-09" db="EMBL/GenBank/DDBJ databases">
        <authorList>
            <person name="Jia N."/>
            <person name="Wang J."/>
            <person name="Shi W."/>
            <person name="Du L."/>
            <person name="Sun Y."/>
            <person name="Zhan W."/>
            <person name="Jiang J."/>
            <person name="Wang Q."/>
            <person name="Zhang B."/>
            <person name="Ji P."/>
            <person name="Sakyi L.B."/>
            <person name="Cui X."/>
            <person name="Yuan T."/>
            <person name="Jiang B."/>
            <person name="Yang W."/>
            <person name="Lam T.T.-Y."/>
            <person name="Chang Q."/>
            <person name="Ding S."/>
            <person name="Wang X."/>
            <person name="Zhu J."/>
            <person name="Ruan X."/>
            <person name="Zhao L."/>
            <person name="Wei J."/>
            <person name="Que T."/>
            <person name="Du C."/>
            <person name="Cheng J."/>
            <person name="Dai P."/>
            <person name="Han X."/>
            <person name="Huang E."/>
            <person name="Gao Y."/>
            <person name="Liu J."/>
            <person name="Shao H."/>
            <person name="Ye R."/>
            <person name="Li L."/>
            <person name="Wei W."/>
            <person name="Wang X."/>
            <person name="Wang C."/>
            <person name="Huo Q."/>
            <person name="Li W."/>
            <person name="Guo W."/>
            <person name="Chen H."/>
            <person name="Chen S."/>
            <person name="Zhou L."/>
            <person name="Zhou L."/>
            <person name="Ni X."/>
            <person name="Tian J."/>
            <person name="Zhou Y."/>
            <person name="Sheng Y."/>
            <person name="Liu T."/>
            <person name="Pan Y."/>
            <person name="Xia L."/>
            <person name="Li J."/>
            <person name="Zhao F."/>
            <person name="Cao W."/>
        </authorList>
    </citation>
    <scope>NUCLEOTIDE SEQUENCE</scope>
    <source>
        <strain evidence="2">Rmic-2018</strain>
        <tissue evidence="2">Larvae</tissue>
    </source>
</reference>
<sequence>MASGVDVADSENDKRRGGEKCCSDPATDDSSESDGDAQPTKSFHRRISTSKAIKNGPLSHLSERKKERETKGTANTDIPKSSLNIRWWDRSAPMIKLLSTAGECRNQALLVITTGGACRSTRPFVLPLLSRADLGRLCRKGRRGGEGCAFSAATVEFLLIGASIKRSSAPPARRGVAASELWYGTYARDTMYYSVSRTKGRTPCLVRW</sequence>
<feature type="compositionally biased region" description="Basic and acidic residues" evidence="1">
    <location>
        <begin position="61"/>
        <end position="71"/>
    </location>
</feature>
<accession>A0A9J6F293</accession>
<feature type="compositionally biased region" description="Basic and acidic residues" evidence="1">
    <location>
        <begin position="11"/>
        <end position="22"/>
    </location>
</feature>
<feature type="compositionally biased region" description="Acidic residues" evidence="1">
    <location>
        <begin position="26"/>
        <end position="35"/>
    </location>
</feature>
<evidence type="ECO:0000313" key="3">
    <source>
        <dbReference type="Proteomes" id="UP000821866"/>
    </source>
</evidence>
<gene>
    <name evidence="2" type="ORF">HPB51_009796</name>
</gene>
<keyword evidence="3" id="KW-1185">Reference proteome</keyword>
<reference evidence="2" key="1">
    <citation type="journal article" date="2020" name="Cell">
        <title>Large-Scale Comparative Analyses of Tick Genomes Elucidate Their Genetic Diversity and Vector Capacities.</title>
        <authorList>
            <consortium name="Tick Genome and Microbiome Consortium (TIGMIC)"/>
            <person name="Jia N."/>
            <person name="Wang J."/>
            <person name="Shi W."/>
            <person name="Du L."/>
            <person name="Sun Y."/>
            <person name="Zhan W."/>
            <person name="Jiang J.F."/>
            <person name="Wang Q."/>
            <person name="Zhang B."/>
            <person name="Ji P."/>
            <person name="Bell-Sakyi L."/>
            <person name="Cui X.M."/>
            <person name="Yuan T.T."/>
            <person name="Jiang B.G."/>
            <person name="Yang W.F."/>
            <person name="Lam T.T."/>
            <person name="Chang Q.C."/>
            <person name="Ding S.J."/>
            <person name="Wang X.J."/>
            <person name="Zhu J.G."/>
            <person name="Ruan X.D."/>
            <person name="Zhao L."/>
            <person name="Wei J.T."/>
            <person name="Ye R.Z."/>
            <person name="Que T.C."/>
            <person name="Du C.H."/>
            <person name="Zhou Y.H."/>
            <person name="Cheng J.X."/>
            <person name="Dai P.F."/>
            <person name="Guo W.B."/>
            <person name="Han X.H."/>
            <person name="Huang E.J."/>
            <person name="Li L.F."/>
            <person name="Wei W."/>
            <person name="Gao Y.C."/>
            <person name="Liu J.Z."/>
            <person name="Shao H.Z."/>
            <person name="Wang X."/>
            <person name="Wang C.C."/>
            <person name="Yang T.C."/>
            <person name="Huo Q.B."/>
            <person name="Li W."/>
            <person name="Chen H.Y."/>
            <person name="Chen S.E."/>
            <person name="Zhou L.G."/>
            <person name="Ni X.B."/>
            <person name="Tian J.H."/>
            <person name="Sheng Y."/>
            <person name="Liu T."/>
            <person name="Pan Y.S."/>
            <person name="Xia L.Y."/>
            <person name="Li J."/>
            <person name="Zhao F."/>
            <person name="Cao W.C."/>
        </authorList>
    </citation>
    <scope>NUCLEOTIDE SEQUENCE</scope>
    <source>
        <strain evidence="2">Rmic-2018</strain>
    </source>
</reference>
<evidence type="ECO:0000313" key="2">
    <source>
        <dbReference type="EMBL" id="KAH8040248.1"/>
    </source>
</evidence>
<evidence type="ECO:0000256" key="1">
    <source>
        <dbReference type="SAM" id="MobiDB-lite"/>
    </source>
</evidence>
<protein>
    <submittedName>
        <fullName evidence="2">Uncharacterized protein</fullName>
    </submittedName>
</protein>
<dbReference type="EMBL" id="JABSTU010000001">
    <property type="protein sequence ID" value="KAH8040248.1"/>
    <property type="molecule type" value="Genomic_DNA"/>
</dbReference>
<dbReference type="AlphaFoldDB" id="A0A9J6F293"/>
<comment type="caution">
    <text evidence="2">The sequence shown here is derived from an EMBL/GenBank/DDBJ whole genome shotgun (WGS) entry which is preliminary data.</text>
</comment>
<organism evidence="2 3">
    <name type="scientific">Rhipicephalus microplus</name>
    <name type="common">Cattle tick</name>
    <name type="synonym">Boophilus microplus</name>
    <dbReference type="NCBI Taxonomy" id="6941"/>
    <lineage>
        <taxon>Eukaryota</taxon>
        <taxon>Metazoa</taxon>
        <taxon>Ecdysozoa</taxon>
        <taxon>Arthropoda</taxon>
        <taxon>Chelicerata</taxon>
        <taxon>Arachnida</taxon>
        <taxon>Acari</taxon>
        <taxon>Parasitiformes</taxon>
        <taxon>Ixodida</taxon>
        <taxon>Ixodoidea</taxon>
        <taxon>Ixodidae</taxon>
        <taxon>Rhipicephalinae</taxon>
        <taxon>Rhipicephalus</taxon>
        <taxon>Boophilus</taxon>
    </lineage>
</organism>
<name>A0A9J6F293_RHIMP</name>
<dbReference type="Proteomes" id="UP000821866">
    <property type="component" value="Chromosome 1"/>
</dbReference>
<feature type="region of interest" description="Disordered" evidence="1">
    <location>
        <begin position="1"/>
        <end position="77"/>
    </location>
</feature>
<proteinExistence type="predicted"/>